<evidence type="ECO:0000259" key="9">
    <source>
        <dbReference type="PROSITE" id="PS51837"/>
    </source>
</evidence>
<reference evidence="10" key="1">
    <citation type="submission" date="2019-08" db="EMBL/GenBank/DDBJ databases">
        <title>The genome of the North American firefly Photinus pyralis.</title>
        <authorList>
            <consortium name="Photinus pyralis genome working group"/>
            <person name="Fallon T.R."/>
            <person name="Sander Lower S.E."/>
            <person name="Weng J.-K."/>
        </authorList>
    </citation>
    <scope>NUCLEOTIDE SEQUENCE</scope>
    <source>
        <strain evidence="10">TRF0915ILg1</strain>
        <tissue evidence="10">Whole body</tissue>
    </source>
</reference>
<feature type="region of interest" description="Disordered" evidence="8">
    <location>
        <begin position="125"/>
        <end position="150"/>
    </location>
</feature>
<keyword evidence="7" id="KW-0472">Membrane</keyword>
<dbReference type="GO" id="GO:0008270">
    <property type="term" value="F:zinc ion binding"/>
    <property type="evidence" value="ECO:0007669"/>
    <property type="project" value="TreeGrafter"/>
</dbReference>
<accession>A0A8K0CA86</accession>
<dbReference type="InterPro" id="IPR006629">
    <property type="entry name" value="LITAF"/>
</dbReference>
<evidence type="ECO:0000256" key="6">
    <source>
        <dbReference type="ARBA" id="ARBA00022833"/>
    </source>
</evidence>
<keyword evidence="5" id="KW-0479">Metal-binding</keyword>
<evidence type="ECO:0000256" key="1">
    <source>
        <dbReference type="ARBA" id="ARBA00004414"/>
    </source>
</evidence>
<evidence type="ECO:0000256" key="8">
    <source>
        <dbReference type="SAM" id="MobiDB-lite"/>
    </source>
</evidence>
<keyword evidence="6" id="KW-0862">Zinc</keyword>
<feature type="domain" description="LITAF" evidence="9">
    <location>
        <begin position="247"/>
        <end position="330"/>
    </location>
</feature>
<dbReference type="PROSITE" id="PS51837">
    <property type="entry name" value="LITAF"/>
    <property type="match status" value="1"/>
</dbReference>
<dbReference type="GO" id="GO:0005765">
    <property type="term" value="C:lysosomal membrane"/>
    <property type="evidence" value="ECO:0007669"/>
    <property type="project" value="UniProtKB-SubCell"/>
</dbReference>
<proteinExistence type="inferred from homology"/>
<evidence type="ECO:0000313" key="11">
    <source>
        <dbReference type="Proteomes" id="UP000801492"/>
    </source>
</evidence>
<feature type="compositionally biased region" description="Polar residues" evidence="8">
    <location>
        <begin position="40"/>
        <end position="60"/>
    </location>
</feature>
<dbReference type="Proteomes" id="UP000801492">
    <property type="component" value="Unassembled WGS sequence"/>
</dbReference>
<feature type="compositionally biased region" description="Low complexity" evidence="8">
    <location>
        <begin position="1"/>
        <end position="13"/>
    </location>
</feature>
<evidence type="ECO:0000256" key="2">
    <source>
        <dbReference type="ARBA" id="ARBA00004481"/>
    </source>
</evidence>
<dbReference type="GO" id="GO:0031902">
    <property type="term" value="C:late endosome membrane"/>
    <property type="evidence" value="ECO:0007669"/>
    <property type="project" value="UniProtKB-SubCell"/>
</dbReference>
<evidence type="ECO:0000256" key="3">
    <source>
        <dbReference type="ARBA" id="ARBA00004630"/>
    </source>
</evidence>
<gene>
    <name evidence="10" type="ORF">ILUMI_26188</name>
</gene>
<sequence>MSNDNDNSEISSNHTCNPGPSTAAETFTNRTTENVKPDENNTNLSKTNFLPNGNETNNAEISDEEGASPIFHSASGSLNEIVETVTNIAIDNCRNVPRDNNRRRTTSNVVGNHSRVSTAAGRHTIASFPDEPGQNYPTTSTRSVTNSSIPNRPQRCYRALSGEVASDTEVNITPLPFQPYIIHGPPPLAGAPPSYSAVMRIGPSDPMFRDRPLRIQPSPPFIAPIPPPSYGEVQGYHLDRPMIVASVFPTFSADQMVWGPDPLSVICPRCANVVVTSTQSQRSNLTHFSALALCLCGCWPCCLLPYCMDSCKNTYHHCPTCQQFLGMYRPW</sequence>
<dbReference type="PANTHER" id="PTHR23292:SF14">
    <property type="entry name" value="FI16615P1-RELATED"/>
    <property type="match status" value="1"/>
</dbReference>
<evidence type="ECO:0000313" key="10">
    <source>
        <dbReference type="EMBL" id="KAF2879985.1"/>
    </source>
</evidence>
<evidence type="ECO:0000256" key="5">
    <source>
        <dbReference type="ARBA" id="ARBA00022723"/>
    </source>
</evidence>
<comment type="caution">
    <text evidence="10">The sequence shown here is derived from an EMBL/GenBank/DDBJ whole genome shotgun (WGS) entry which is preliminary data.</text>
</comment>
<evidence type="ECO:0000256" key="4">
    <source>
        <dbReference type="ARBA" id="ARBA00005975"/>
    </source>
</evidence>
<dbReference type="InterPro" id="IPR037519">
    <property type="entry name" value="LITAF_fam"/>
</dbReference>
<protein>
    <recommendedName>
        <fullName evidence="9">LITAF domain-containing protein</fullName>
    </recommendedName>
</protein>
<comment type="subcellular location">
    <subcellularLocation>
        <location evidence="2">Endosome membrane</location>
        <topology evidence="2">Peripheral membrane protein</topology>
    </subcellularLocation>
    <subcellularLocation>
        <location evidence="1">Late endosome membrane</location>
    </subcellularLocation>
    <subcellularLocation>
        <location evidence="3">Lysosome membrane</location>
        <topology evidence="3">Peripheral membrane protein</topology>
        <orientation evidence="3">Cytoplasmic side</orientation>
    </subcellularLocation>
</comment>
<feature type="region of interest" description="Disordered" evidence="8">
    <location>
        <begin position="1"/>
        <end position="61"/>
    </location>
</feature>
<feature type="compositionally biased region" description="Polar residues" evidence="8">
    <location>
        <begin position="135"/>
        <end position="150"/>
    </location>
</feature>
<name>A0A8K0CA86_IGNLU</name>
<dbReference type="PANTHER" id="PTHR23292">
    <property type="entry name" value="LIPOPOLYSACCHARIDE-INDUCED TUMOR NECROSIS FACTOR-ALPHA FACTOR"/>
    <property type="match status" value="1"/>
</dbReference>
<feature type="compositionally biased region" description="Polar residues" evidence="8">
    <location>
        <begin position="14"/>
        <end position="32"/>
    </location>
</feature>
<dbReference type="SMART" id="SM00714">
    <property type="entry name" value="LITAF"/>
    <property type="match status" value="1"/>
</dbReference>
<organism evidence="10 11">
    <name type="scientific">Ignelater luminosus</name>
    <name type="common">Cucubano</name>
    <name type="synonym">Pyrophorus luminosus</name>
    <dbReference type="NCBI Taxonomy" id="2038154"/>
    <lineage>
        <taxon>Eukaryota</taxon>
        <taxon>Metazoa</taxon>
        <taxon>Ecdysozoa</taxon>
        <taxon>Arthropoda</taxon>
        <taxon>Hexapoda</taxon>
        <taxon>Insecta</taxon>
        <taxon>Pterygota</taxon>
        <taxon>Neoptera</taxon>
        <taxon>Endopterygota</taxon>
        <taxon>Coleoptera</taxon>
        <taxon>Polyphaga</taxon>
        <taxon>Elateriformia</taxon>
        <taxon>Elateroidea</taxon>
        <taxon>Elateridae</taxon>
        <taxon>Agrypninae</taxon>
        <taxon>Pyrophorini</taxon>
        <taxon>Ignelater</taxon>
    </lineage>
</organism>
<dbReference type="EMBL" id="VTPC01091040">
    <property type="protein sequence ID" value="KAF2879985.1"/>
    <property type="molecule type" value="Genomic_DNA"/>
</dbReference>
<comment type="similarity">
    <text evidence="4">Belongs to the CDIP1/LITAF family.</text>
</comment>
<keyword evidence="11" id="KW-1185">Reference proteome</keyword>
<dbReference type="AlphaFoldDB" id="A0A8K0CA86"/>
<dbReference type="OrthoDB" id="5599753at2759"/>
<evidence type="ECO:0000256" key="7">
    <source>
        <dbReference type="ARBA" id="ARBA00023136"/>
    </source>
</evidence>
<dbReference type="Pfam" id="PF10601">
    <property type="entry name" value="zf-LITAF-like"/>
    <property type="match status" value="1"/>
</dbReference>